<dbReference type="GO" id="GO:0009425">
    <property type="term" value="C:bacterial-type flagellum basal body"/>
    <property type="evidence" value="ECO:0007669"/>
    <property type="project" value="UniProtKB-SubCell"/>
</dbReference>
<name>A0A5R9FAJ3_9BACL</name>
<comment type="caution">
    <text evidence="10">Lacks conserved residue(s) required for the propagation of feature annotation.</text>
</comment>
<dbReference type="EMBL" id="SWLG01000009">
    <property type="protein sequence ID" value="TLS36645.1"/>
    <property type="molecule type" value="Genomic_DNA"/>
</dbReference>
<dbReference type="RefSeq" id="WP_138127354.1">
    <property type="nucleotide sequence ID" value="NZ_SWLG01000009.1"/>
</dbReference>
<keyword evidence="11" id="KW-0966">Cell projection</keyword>
<dbReference type="PANTHER" id="PTHR30065:SF1">
    <property type="entry name" value="SURFACE PRESENTATION OF ANTIGENS PROTEIN SPAR"/>
    <property type="match status" value="1"/>
</dbReference>
<feature type="transmembrane region" description="Helical" evidence="10">
    <location>
        <begin position="62"/>
        <end position="89"/>
    </location>
</feature>
<evidence type="ECO:0000256" key="10">
    <source>
        <dbReference type="RuleBase" id="RU362071"/>
    </source>
</evidence>
<feature type="transmembrane region" description="Helical" evidence="10">
    <location>
        <begin position="39"/>
        <end position="56"/>
    </location>
</feature>
<keyword evidence="5 10" id="KW-0812">Transmembrane</keyword>
<accession>A0A5R9FAJ3</accession>
<dbReference type="GO" id="GO:0044780">
    <property type="term" value="P:bacterial-type flagellum assembly"/>
    <property type="evidence" value="ECO:0007669"/>
    <property type="project" value="UniProtKB-UniRule"/>
</dbReference>
<keyword evidence="4 10" id="KW-1003">Cell membrane</keyword>
<comment type="similarity">
    <text evidence="2 10">Belongs to the FliR/MopE/SpaR family.</text>
</comment>
<keyword evidence="6 10" id="KW-1133">Transmembrane helix</keyword>
<keyword evidence="11" id="KW-0969">Cilium</keyword>
<dbReference type="Proteomes" id="UP000308230">
    <property type="component" value="Unassembled WGS sequence"/>
</dbReference>
<dbReference type="OrthoDB" id="9807748at2"/>
<dbReference type="PANTHER" id="PTHR30065">
    <property type="entry name" value="FLAGELLAR BIOSYNTHETIC PROTEIN FLIR"/>
    <property type="match status" value="1"/>
</dbReference>
<evidence type="ECO:0000256" key="8">
    <source>
        <dbReference type="ARBA" id="ARBA00023143"/>
    </source>
</evidence>
<gene>
    <name evidence="11" type="primary">fliR</name>
    <name evidence="11" type="ORF">FCL54_14075</name>
</gene>
<evidence type="ECO:0000313" key="12">
    <source>
        <dbReference type="Proteomes" id="UP000308230"/>
    </source>
</evidence>
<dbReference type="AlphaFoldDB" id="A0A5R9FAJ3"/>
<dbReference type="PRINTS" id="PR00953">
    <property type="entry name" value="TYPE3IMRPROT"/>
</dbReference>
<keyword evidence="12" id="KW-1185">Reference proteome</keyword>
<proteinExistence type="inferred from homology"/>
<dbReference type="Pfam" id="PF01311">
    <property type="entry name" value="Bac_export_1"/>
    <property type="match status" value="1"/>
</dbReference>
<evidence type="ECO:0000256" key="4">
    <source>
        <dbReference type="ARBA" id="ARBA00022475"/>
    </source>
</evidence>
<keyword evidence="11" id="KW-0282">Flagellum</keyword>
<evidence type="ECO:0000256" key="1">
    <source>
        <dbReference type="ARBA" id="ARBA00002578"/>
    </source>
</evidence>
<dbReference type="InterPro" id="IPR006303">
    <property type="entry name" value="FliR"/>
</dbReference>
<keyword evidence="8 10" id="KW-0975">Bacterial flagellum</keyword>
<dbReference type="NCBIfam" id="TIGR01400">
    <property type="entry name" value="fliR"/>
    <property type="match status" value="1"/>
</dbReference>
<feature type="transmembrane region" description="Helical" evidence="10">
    <location>
        <begin position="6"/>
        <end position="27"/>
    </location>
</feature>
<comment type="subcellular location">
    <subcellularLocation>
        <location evidence="10">Cell membrane</location>
        <topology evidence="10">Multi-pass membrane protein</topology>
    </subcellularLocation>
    <subcellularLocation>
        <location evidence="10">Bacterial flagellum basal body</location>
    </subcellularLocation>
</comment>
<comment type="function">
    <text evidence="1 10">Role in flagellar biosynthesis.</text>
</comment>
<sequence>MLEWINQLPILLLILVRLTAFFIAAPVFSMKGVPTHFKIGLGFFASLLVLTTVEQAPVELDLFYIFLIIKELFIGVSLGFIAGLILYTVQVAGAFIDFQMGFAIANVVDPQTQAQVPIIGNFKYMLSILFLLSVDGHHLLLDGVMNSYRVLPLASMLPAVDSSGIAKFIAVTFAGMFAAAFQIALPIAGSLFLVDIALGILARSVPQVNVFVVGLPLKIFIGFVTLLITLPTFFYLVQKIIKDMYITMGQLIRLLGG</sequence>
<evidence type="ECO:0000256" key="3">
    <source>
        <dbReference type="ARBA" id="ARBA00021717"/>
    </source>
</evidence>
<reference evidence="11 12" key="1">
    <citation type="submission" date="2019-04" db="EMBL/GenBank/DDBJ databases">
        <title>Bacillus caeni sp. nov., a bacterium isolated from mangrove sediment.</title>
        <authorList>
            <person name="Huang H."/>
            <person name="Mo K."/>
            <person name="Hu Y."/>
        </authorList>
    </citation>
    <scope>NUCLEOTIDE SEQUENCE [LARGE SCALE GENOMIC DNA]</scope>
    <source>
        <strain evidence="11 12">HB172195</strain>
    </source>
</reference>
<evidence type="ECO:0000256" key="9">
    <source>
        <dbReference type="NCBIfam" id="TIGR01400"/>
    </source>
</evidence>
<organism evidence="11 12">
    <name type="scientific">Exobacillus caeni</name>
    <dbReference type="NCBI Taxonomy" id="2574798"/>
    <lineage>
        <taxon>Bacteria</taxon>
        <taxon>Bacillati</taxon>
        <taxon>Bacillota</taxon>
        <taxon>Bacilli</taxon>
        <taxon>Bacillales</taxon>
        <taxon>Guptibacillaceae</taxon>
        <taxon>Exobacillus</taxon>
    </lineage>
</organism>
<dbReference type="GO" id="GO:0005886">
    <property type="term" value="C:plasma membrane"/>
    <property type="evidence" value="ECO:0007669"/>
    <property type="project" value="UniProtKB-SubCell"/>
</dbReference>
<protein>
    <recommendedName>
        <fullName evidence="3 9">Flagellar biosynthetic protein FliR</fullName>
    </recommendedName>
</protein>
<evidence type="ECO:0000313" key="11">
    <source>
        <dbReference type="EMBL" id="TLS36645.1"/>
    </source>
</evidence>
<evidence type="ECO:0000256" key="5">
    <source>
        <dbReference type="ARBA" id="ARBA00022692"/>
    </source>
</evidence>
<feature type="transmembrane region" description="Helical" evidence="10">
    <location>
        <begin position="219"/>
        <end position="237"/>
    </location>
</feature>
<comment type="caution">
    <text evidence="11">The sequence shown here is derived from an EMBL/GenBank/DDBJ whole genome shotgun (WGS) entry which is preliminary data.</text>
</comment>
<evidence type="ECO:0000256" key="2">
    <source>
        <dbReference type="ARBA" id="ARBA00009772"/>
    </source>
</evidence>
<evidence type="ECO:0000256" key="6">
    <source>
        <dbReference type="ARBA" id="ARBA00022989"/>
    </source>
</evidence>
<keyword evidence="7 10" id="KW-0472">Membrane</keyword>
<evidence type="ECO:0000256" key="7">
    <source>
        <dbReference type="ARBA" id="ARBA00023136"/>
    </source>
</evidence>
<dbReference type="InterPro" id="IPR002010">
    <property type="entry name" value="T3SS_IM_R"/>
</dbReference>
<dbReference type="GO" id="GO:0006605">
    <property type="term" value="P:protein targeting"/>
    <property type="evidence" value="ECO:0007669"/>
    <property type="project" value="UniProtKB-UniRule"/>
</dbReference>